<dbReference type="SUPFAM" id="SSF52540">
    <property type="entry name" value="P-loop containing nucleoside triphosphate hydrolases"/>
    <property type="match status" value="2"/>
</dbReference>
<feature type="domain" description="ABC transporter" evidence="3">
    <location>
        <begin position="6"/>
        <end position="258"/>
    </location>
</feature>
<keyword evidence="5" id="KW-1185">Reference proteome</keyword>
<name>A0A9W6GLH1_9FUSO</name>
<dbReference type="InterPro" id="IPR050107">
    <property type="entry name" value="ABC_carbohydrate_import_ATPase"/>
</dbReference>
<dbReference type="Proteomes" id="UP001144471">
    <property type="component" value="Unassembled WGS sequence"/>
</dbReference>
<keyword evidence="2 4" id="KW-0067">ATP-binding</keyword>
<gene>
    <name evidence="4" type="ORF">PM10SUCC1_15530</name>
</gene>
<organism evidence="4 5">
    <name type="scientific">Propionigenium maris DSM 9537</name>
    <dbReference type="NCBI Taxonomy" id="1123000"/>
    <lineage>
        <taxon>Bacteria</taxon>
        <taxon>Fusobacteriati</taxon>
        <taxon>Fusobacteriota</taxon>
        <taxon>Fusobacteriia</taxon>
        <taxon>Fusobacteriales</taxon>
        <taxon>Fusobacteriaceae</taxon>
        <taxon>Propionigenium</taxon>
    </lineage>
</organism>
<reference evidence="4" key="1">
    <citation type="submission" date="2022-12" db="EMBL/GenBank/DDBJ databases">
        <title>Reference genome sequencing for broad-spectrum identification of bacterial and archaeal isolates by mass spectrometry.</title>
        <authorList>
            <person name="Sekiguchi Y."/>
            <person name="Tourlousse D.M."/>
        </authorList>
    </citation>
    <scope>NUCLEOTIDE SEQUENCE</scope>
    <source>
        <strain evidence="4">10succ1</strain>
    </source>
</reference>
<dbReference type="InterPro" id="IPR003439">
    <property type="entry name" value="ABC_transporter-like_ATP-bd"/>
</dbReference>
<dbReference type="EMBL" id="BSDY01000006">
    <property type="protein sequence ID" value="GLI56039.1"/>
    <property type="molecule type" value="Genomic_DNA"/>
</dbReference>
<evidence type="ECO:0000313" key="5">
    <source>
        <dbReference type="Proteomes" id="UP001144471"/>
    </source>
</evidence>
<dbReference type="CDD" id="cd03215">
    <property type="entry name" value="ABC_Carb_Monos_II"/>
    <property type="match status" value="1"/>
</dbReference>
<accession>A0A9W6GLH1</accession>
<dbReference type="InterPro" id="IPR003593">
    <property type="entry name" value="AAA+_ATPase"/>
</dbReference>
<sequence>MENILLKIEGLSKKFGENTVLKDINMDIKKGEIIGLVGENGAGKSTLMKIIFGMPVIAETGGYGGNVTFDGKEVNFKSPFDALGAGIGMVHQEFSLIPGFKASENIVLNRESLKGNVFEIFFGERMKEIDGAQMKKRAAAAIETLGVEMDSDTLIKEMPVAHKQFTEIARELERSNTKLLVLDEPTAVLTEEEAEVLLRSMRNLAERGISIIFITHRLNEIIDVADRVVVLRDGVMIKEIETEKTSAHEITEWMIGRSLAKGQEEGEKNHSGTEVDLELKNLWVDMPGELVKDVNLKVYKGEILGIGGMAGQGKLGIANGIMGIHKTGGEIYYKGEKLELNSTYKSLESGLFLVSEDRKGVGLLLEMSIEDNIAYPAMEIKRDFIKRKLGGLVEWVDKSSIEENAKKYIEELEVRCMGSKQSVGELSGGNQQKVCMAKAFTMKPDLLMVSEPTRGIDVGAKKLVLDALKEYNRATGATIIVTSSELEELRSVSDRVAIINEGRVAGILSPTEDLVKFGELMVGVKGEESNG</sequence>
<dbReference type="PROSITE" id="PS00211">
    <property type="entry name" value="ABC_TRANSPORTER_1"/>
    <property type="match status" value="1"/>
</dbReference>
<dbReference type="PANTHER" id="PTHR43790:SF4">
    <property type="entry name" value="GUANOSINE IMPORT ATP-BINDING PROTEIN NUPO"/>
    <property type="match status" value="1"/>
</dbReference>
<evidence type="ECO:0000256" key="2">
    <source>
        <dbReference type="ARBA" id="ARBA00022840"/>
    </source>
</evidence>
<dbReference type="InterPro" id="IPR017871">
    <property type="entry name" value="ABC_transporter-like_CS"/>
</dbReference>
<dbReference type="GO" id="GO:0016887">
    <property type="term" value="F:ATP hydrolysis activity"/>
    <property type="evidence" value="ECO:0007669"/>
    <property type="project" value="InterPro"/>
</dbReference>
<proteinExistence type="predicted"/>
<feature type="domain" description="ABC transporter" evidence="3">
    <location>
        <begin position="277"/>
        <end position="526"/>
    </location>
</feature>
<dbReference type="SMART" id="SM00382">
    <property type="entry name" value="AAA"/>
    <property type="match status" value="2"/>
</dbReference>
<evidence type="ECO:0000256" key="1">
    <source>
        <dbReference type="ARBA" id="ARBA00022741"/>
    </source>
</evidence>
<dbReference type="RefSeq" id="WP_281834912.1">
    <property type="nucleotide sequence ID" value="NZ_BSDY01000006.1"/>
</dbReference>
<dbReference type="InterPro" id="IPR027417">
    <property type="entry name" value="P-loop_NTPase"/>
</dbReference>
<dbReference type="GO" id="GO:0005524">
    <property type="term" value="F:ATP binding"/>
    <property type="evidence" value="ECO:0007669"/>
    <property type="project" value="UniProtKB-KW"/>
</dbReference>
<comment type="caution">
    <text evidence="4">The sequence shown here is derived from an EMBL/GenBank/DDBJ whole genome shotgun (WGS) entry which is preliminary data.</text>
</comment>
<protein>
    <submittedName>
        <fullName evidence="4">Sugar ABC transporter ATP-binding protein</fullName>
    </submittedName>
</protein>
<dbReference type="CDD" id="cd03216">
    <property type="entry name" value="ABC_Carb_Monos_I"/>
    <property type="match status" value="1"/>
</dbReference>
<evidence type="ECO:0000313" key="4">
    <source>
        <dbReference type="EMBL" id="GLI56039.1"/>
    </source>
</evidence>
<evidence type="ECO:0000259" key="3">
    <source>
        <dbReference type="PROSITE" id="PS50893"/>
    </source>
</evidence>
<dbReference type="Pfam" id="PF00005">
    <property type="entry name" value="ABC_tran"/>
    <property type="match status" value="2"/>
</dbReference>
<dbReference type="AlphaFoldDB" id="A0A9W6GLH1"/>
<dbReference type="PANTHER" id="PTHR43790">
    <property type="entry name" value="CARBOHYDRATE TRANSPORT ATP-BINDING PROTEIN MG119-RELATED"/>
    <property type="match status" value="1"/>
</dbReference>
<dbReference type="PROSITE" id="PS50893">
    <property type="entry name" value="ABC_TRANSPORTER_2"/>
    <property type="match status" value="2"/>
</dbReference>
<dbReference type="Gene3D" id="3.40.50.300">
    <property type="entry name" value="P-loop containing nucleotide triphosphate hydrolases"/>
    <property type="match status" value="2"/>
</dbReference>
<keyword evidence="1" id="KW-0547">Nucleotide-binding</keyword>